<dbReference type="Proteomes" id="UP000504635">
    <property type="component" value="Unplaced"/>
</dbReference>
<name>A0A6J2XQ51_SITOR</name>
<sequence>MDNIDEVVIDLKPPKDAAFNNESISLEHVKQEINISEENINGLSDDKFELDTQAVKLTNEESHQHGKYIQTRVSSNDKLKIRHEEVHLAQEERQMFPCVHCGKKYARKQTLKYHLEDSHADSRSKYASKKFHKCSICGYQSRYMSFVKRHEEVHLAPEERQMFPCVHCGKKYARKQSLEHHLEDNHVDSRSKEARKNMQKCSICGYQTRNMIHFGQHQQIHLAPEERQMFACAYCDKKYTRKYKLKCHLADNHIESSYKTIKPKKINHKKKESKKKFYKCAICDFQTLHSPNLTRHKKVHLPPEERQMFACIQCNTNYRSKMGLQRHLKRGHVDSRNAEFPEKSPTDEVILDSLKIELDDHALLLDDSKNSECLPVSNEVKSEDFLKTEPEYVALSLNRDMHDDFSVSSHADCISVTDKVILDSVKIEIDDPLLDDSKNSDCISVTNEVKSEPEDVALFLDRDMHDNFKNNDNLSDFIKTEPEDDALILDRHAR</sequence>
<dbReference type="OrthoDB" id="3561125at2759"/>
<dbReference type="Pfam" id="PF00096">
    <property type="entry name" value="zf-C2H2"/>
    <property type="match status" value="2"/>
</dbReference>
<keyword evidence="6" id="KW-0539">Nucleus</keyword>
<feature type="domain" description="C2H2-type" evidence="8">
    <location>
        <begin position="230"/>
        <end position="253"/>
    </location>
</feature>
<protein>
    <submittedName>
        <fullName evidence="10">Zinc finger protein 320-like isoform X1</fullName>
    </submittedName>
</protein>
<accession>A0A6J2XQ51</accession>
<evidence type="ECO:0000256" key="1">
    <source>
        <dbReference type="ARBA" id="ARBA00004123"/>
    </source>
</evidence>
<dbReference type="GeneID" id="115880020"/>
<dbReference type="InterPro" id="IPR013087">
    <property type="entry name" value="Znf_C2H2_type"/>
</dbReference>
<evidence type="ECO:0000256" key="7">
    <source>
        <dbReference type="PROSITE-ProRule" id="PRU00042"/>
    </source>
</evidence>
<dbReference type="InParanoid" id="A0A6J2XQ51"/>
<dbReference type="PROSITE" id="PS00028">
    <property type="entry name" value="ZINC_FINGER_C2H2_1"/>
    <property type="match status" value="4"/>
</dbReference>
<evidence type="ECO:0000256" key="4">
    <source>
        <dbReference type="ARBA" id="ARBA00022771"/>
    </source>
</evidence>
<keyword evidence="9" id="KW-1185">Reference proteome</keyword>
<reference evidence="10" key="1">
    <citation type="submission" date="2025-08" db="UniProtKB">
        <authorList>
            <consortium name="RefSeq"/>
        </authorList>
    </citation>
    <scope>IDENTIFICATION</scope>
    <source>
        <tissue evidence="10">Gonads</tissue>
    </source>
</reference>
<feature type="domain" description="C2H2-type" evidence="8">
    <location>
        <begin position="163"/>
        <end position="191"/>
    </location>
</feature>
<evidence type="ECO:0000256" key="3">
    <source>
        <dbReference type="ARBA" id="ARBA00022737"/>
    </source>
</evidence>
<evidence type="ECO:0000256" key="2">
    <source>
        <dbReference type="ARBA" id="ARBA00022723"/>
    </source>
</evidence>
<keyword evidence="4 7" id="KW-0863">Zinc-finger</keyword>
<dbReference type="PROSITE" id="PS50157">
    <property type="entry name" value="ZINC_FINGER_C2H2_2"/>
    <property type="match status" value="6"/>
</dbReference>
<dbReference type="RefSeq" id="XP_030752985.1">
    <property type="nucleotide sequence ID" value="XM_030897125.1"/>
</dbReference>
<feature type="domain" description="C2H2-type" evidence="8">
    <location>
        <begin position="278"/>
        <end position="305"/>
    </location>
</feature>
<dbReference type="GO" id="GO:0008270">
    <property type="term" value="F:zinc ion binding"/>
    <property type="evidence" value="ECO:0007669"/>
    <property type="project" value="UniProtKB-KW"/>
</dbReference>
<comment type="subcellular location">
    <subcellularLocation>
        <location evidence="1">Nucleus</location>
    </subcellularLocation>
</comment>
<dbReference type="Gene3D" id="3.30.160.60">
    <property type="entry name" value="Classic Zinc Finger"/>
    <property type="match status" value="4"/>
</dbReference>
<dbReference type="GO" id="GO:0005634">
    <property type="term" value="C:nucleus"/>
    <property type="evidence" value="ECO:0007669"/>
    <property type="project" value="UniProtKB-SubCell"/>
</dbReference>
<feature type="domain" description="C2H2-type" evidence="8">
    <location>
        <begin position="309"/>
        <end position="337"/>
    </location>
</feature>
<evidence type="ECO:0000256" key="6">
    <source>
        <dbReference type="ARBA" id="ARBA00023242"/>
    </source>
</evidence>
<evidence type="ECO:0000256" key="5">
    <source>
        <dbReference type="ARBA" id="ARBA00022833"/>
    </source>
</evidence>
<feature type="domain" description="C2H2-type" evidence="8">
    <location>
        <begin position="132"/>
        <end position="159"/>
    </location>
</feature>
<keyword evidence="2" id="KW-0479">Metal-binding</keyword>
<organism evidence="9 10">
    <name type="scientific">Sitophilus oryzae</name>
    <name type="common">Rice weevil</name>
    <name type="synonym">Curculio oryzae</name>
    <dbReference type="NCBI Taxonomy" id="7048"/>
    <lineage>
        <taxon>Eukaryota</taxon>
        <taxon>Metazoa</taxon>
        <taxon>Ecdysozoa</taxon>
        <taxon>Arthropoda</taxon>
        <taxon>Hexapoda</taxon>
        <taxon>Insecta</taxon>
        <taxon>Pterygota</taxon>
        <taxon>Neoptera</taxon>
        <taxon>Endopterygota</taxon>
        <taxon>Coleoptera</taxon>
        <taxon>Polyphaga</taxon>
        <taxon>Cucujiformia</taxon>
        <taxon>Curculionidae</taxon>
        <taxon>Dryophthorinae</taxon>
        <taxon>Sitophilus</taxon>
    </lineage>
</organism>
<keyword evidence="5" id="KW-0862">Zinc</keyword>
<dbReference type="SUPFAM" id="SSF57667">
    <property type="entry name" value="beta-beta-alpha zinc fingers"/>
    <property type="match status" value="4"/>
</dbReference>
<feature type="domain" description="C2H2-type" evidence="8">
    <location>
        <begin position="96"/>
        <end position="124"/>
    </location>
</feature>
<evidence type="ECO:0000313" key="9">
    <source>
        <dbReference type="Proteomes" id="UP000504635"/>
    </source>
</evidence>
<dbReference type="InterPro" id="IPR050888">
    <property type="entry name" value="ZnF_C2H2-type_TF"/>
</dbReference>
<evidence type="ECO:0000259" key="8">
    <source>
        <dbReference type="PROSITE" id="PS50157"/>
    </source>
</evidence>
<dbReference type="SMART" id="SM00355">
    <property type="entry name" value="ZnF_C2H2"/>
    <property type="match status" value="7"/>
</dbReference>
<dbReference type="AlphaFoldDB" id="A0A6J2XQ51"/>
<dbReference type="KEGG" id="soy:115880020"/>
<evidence type="ECO:0000313" key="10">
    <source>
        <dbReference type="RefSeq" id="XP_030752985.1"/>
    </source>
</evidence>
<gene>
    <name evidence="10" type="primary">LOC115880020</name>
</gene>
<keyword evidence="3" id="KW-0677">Repeat</keyword>
<dbReference type="FunCoup" id="A0A6J2XQ51">
    <property type="interactions" value="374"/>
</dbReference>
<dbReference type="PANTHER" id="PTHR24406">
    <property type="entry name" value="TRANSCRIPTIONAL REPRESSOR CTCFL-RELATED"/>
    <property type="match status" value="1"/>
</dbReference>
<dbReference type="InterPro" id="IPR036236">
    <property type="entry name" value="Znf_C2H2_sf"/>
</dbReference>
<proteinExistence type="predicted"/>